<evidence type="ECO:0000313" key="2">
    <source>
        <dbReference type="Proteomes" id="UP000267081"/>
    </source>
</evidence>
<dbReference type="AlphaFoldDB" id="A0A427T6P9"/>
<protein>
    <submittedName>
        <fullName evidence="1">Uncharacterized protein</fullName>
    </submittedName>
</protein>
<keyword evidence="2" id="KW-1185">Reference proteome</keyword>
<comment type="caution">
    <text evidence="1">The sequence shown here is derived from an EMBL/GenBank/DDBJ whole genome shotgun (WGS) entry which is preliminary data.</text>
</comment>
<sequence>MTTDPLFARQLAVHEFLLARGWHLAGGRDPGRDRFADDPTAGWHYPASFGGQHINEVATTTPVRLQSYFTFDDSGTEVFAVVAAGNLHANGCPVHDTAERFVPLTPDGEADLDRIASQLDELEPEAAALDPRAVIECLYFGPCPR</sequence>
<name>A0A427T6P9_9PSEU</name>
<dbReference type="RefSeq" id="WP_125311923.1">
    <property type="nucleotide sequence ID" value="NZ_RSEC01000053.1"/>
</dbReference>
<dbReference type="Proteomes" id="UP000267081">
    <property type="component" value="Unassembled WGS sequence"/>
</dbReference>
<proteinExistence type="predicted"/>
<accession>A0A427T6P9</accession>
<evidence type="ECO:0000313" key="1">
    <source>
        <dbReference type="EMBL" id="RSD15405.1"/>
    </source>
</evidence>
<dbReference type="OrthoDB" id="3618919at2"/>
<organism evidence="1 2">
    <name type="scientific">Amycolatopsis eburnea</name>
    <dbReference type="NCBI Taxonomy" id="2267691"/>
    <lineage>
        <taxon>Bacteria</taxon>
        <taxon>Bacillati</taxon>
        <taxon>Actinomycetota</taxon>
        <taxon>Actinomycetes</taxon>
        <taxon>Pseudonocardiales</taxon>
        <taxon>Pseudonocardiaceae</taxon>
        <taxon>Amycolatopsis</taxon>
    </lineage>
</organism>
<dbReference type="EMBL" id="RSEC01000053">
    <property type="protein sequence ID" value="RSD15405.1"/>
    <property type="molecule type" value="Genomic_DNA"/>
</dbReference>
<gene>
    <name evidence="1" type="ORF">EIY87_23800</name>
</gene>
<reference evidence="1 2" key="1">
    <citation type="submission" date="2018-12" db="EMBL/GenBank/DDBJ databases">
        <title>Amycolatopsis eburnea sp. nov. actinomycete associate with arbuscular mycorrhiza fungal spore.</title>
        <authorList>
            <person name="Lumyong S."/>
            <person name="Chaiya L."/>
        </authorList>
    </citation>
    <scope>NUCLEOTIDE SEQUENCE [LARGE SCALE GENOMIC DNA]</scope>
    <source>
        <strain evidence="1 2">GLM-1</strain>
    </source>
</reference>